<evidence type="ECO:0000313" key="1">
    <source>
        <dbReference type="EMBL" id="VTR96947.1"/>
    </source>
</evidence>
<dbReference type="KEGG" id="gms:SOIL9_09660"/>
<proteinExistence type="predicted"/>
<accession>A0A6P2D7N6</accession>
<keyword evidence="2" id="KW-1185">Reference proteome</keyword>
<evidence type="ECO:0000313" key="2">
    <source>
        <dbReference type="Proteomes" id="UP000464178"/>
    </source>
</evidence>
<name>A0A6P2D7N6_9BACT</name>
<sequence length="111" mass="12109">MSQTILVCMILLGATGASKPVEAVKPPQHQIDGLENTEISIPEKAVVKFVLAKTPQGSRIEITINGLSIKATKARIRADDGTVIKLWINEHGLMCVDHMHIHEAPAPRLKK</sequence>
<dbReference type="AlphaFoldDB" id="A0A6P2D7N6"/>
<dbReference type="EMBL" id="LR593886">
    <property type="protein sequence ID" value="VTR96947.1"/>
    <property type="molecule type" value="Genomic_DNA"/>
</dbReference>
<protein>
    <submittedName>
        <fullName evidence="1">Uncharacterized protein</fullName>
    </submittedName>
</protein>
<dbReference type="RefSeq" id="WP_162670986.1">
    <property type="nucleotide sequence ID" value="NZ_LR593886.1"/>
</dbReference>
<dbReference type="Proteomes" id="UP000464178">
    <property type="component" value="Chromosome"/>
</dbReference>
<reference evidence="1 2" key="1">
    <citation type="submission" date="2019-05" db="EMBL/GenBank/DDBJ databases">
        <authorList>
            <consortium name="Science for Life Laboratories"/>
        </authorList>
    </citation>
    <scope>NUCLEOTIDE SEQUENCE [LARGE SCALE GENOMIC DNA]</scope>
    <source>
        <strain evidence="1">Soil9</strain>
    </source>
</reference>
<gene>
    <name evidence="1" type="ORF">SOIL9_09660</name>
</gene>
<organism evidence="1 2">
    <name type="scientific">Gemmata massiliana</name>
    <dbReference type="NCBI Taxonomy" id="1210884"/>
    <lineage>
        <taxon>Bacteria</taxon>
        <taxon>Pseudomonadati</taxon>
        <taxon>Planctomycetota</taxon>
        <taxon>Planctomycetia</taxon>
        <taxon>Gemmatales</taxon>
        <taxon>Gemmataceae</taxon>
        <taxon>Gemmata</taxon>
    </lineage>
</organism>